<feature type="transmembrane region" description="Helical" evidence="6">
    <location>
        <begin position="568"/>
        <end position="590"/>
    </location>
</feature>
<proteinExistence type="predicted"/>
<accession>A0ABR4FRY4</accession>
<dbReference type="Pfam" id="PF20877">
    <property type="entry name" value="Anoctamin_N"/>
    <property type="match status" value="1"/>
</dbReference>
<keyword evidence="10" id="KW-1185">Reference proteome</keyword>
<evidence type="ECO:0000256" key="5">
    <source>
        <dbReference type="SAM" id="MobiDB-lite"/>
    </source>
</evidence>
<feature type="transmembrane region" description="Helical" evidence="6">
    <location>
        <begin position="320"/>
        <end position="346"/>
    </location>
</feature>
<feature type="transmembrane region" description="Helical" evidence="6">
    <location>
        <begin position="203"/>
        <end position="227"/>
    </location>
</feature>
<dbReference type="InterPro" id="IPR049452">
    <property type="entry name" value="Anoctamin_TM"/>
</dbReference>
<protein>
    <submittedName>
        <fullName evidence="9">Calcium-activated chloride channel-domain-containing protein</fullName>
    </submittedName>
</protein>
<dbReference type="PANTHER" id="PTHR12308:SF73">
    <property type="entry name" value="ANOCTAMIN"/>
    <property type="match status" value="1"/>
</dbReference>
<keyword evidence="3 6" id="KW-1133">Transmembrane helix</keyword>
<feature type="region of interest" description="Disordered" evidence="5">
    <location>
        <begin position="715"/>
        <end position="738"/>
    </location>
</feature>
<feature type="domain" description="Anoctamin alpha-beta plait" evidence="8">
    <location>
        <begin position="16"/>
        <end position="136"/>
    </location>
</feature>
<evidence type="ECO:0000259" key="8">
    <source>
        <dbReference type="Pfam" id="PF20877"/>
    </source>
</evidence>
<evidence type="ECO:0000256" key="3">
    <source>
        <dbReference type="ARBA" id="ARBA00022989"/>
    </source>
</evidence>
<dbReference type="InterPro" id="IPR049456">
    <property type="entry name" value="Anoctamin_N_fung"/>
</dbReference>
<dbReference type="PANTHER" id="PTHR12308">
    <property type="entry name" value="ANOCTAMIN"/>
    <property type="match status" value="1"/>
</dbReference>
<evidence type="ECO:0000259" key="7">
    <source>
        <dbReference type="Pfam" id="PF04547"/>
    </source>
</evidence>
<keyword evidence="4 6" id="KW-0472">Membrane</keyword>
<dbReference type="EMBL" id="JBFTWV010000128">
    <property type="protein sequence ID" value="KAL2786005.1"/>
    <property type="molecule type" value="Genomic_DNA"/>
</dbReference>
<evidence type="ECO:0000313" key="9">
    <source>
        <dbReference type="EMBL" id="KAL2786005.1"/>
    </source>
</evidence>
<dbReference type="InterPro" id="IPR007632">
    <property type="entry name" value="Anoctamin"/>
</dbReference>
<sequence length="738" mass="84874">MASHSAKSGAHQNFYADYVIQYSYANADPSRSSEELELLLRKLWEVGLQAEVRPGEDSNLLVFVRASRKKSLQRAIYQSRIRDWLHGVRSSEPEDESSAEPQTESERLRIINHMITLPREDGGAGITPKHGHWKNVTAVFPLHDEEKNKEYLTDWSKKTFLSEDDLDQIRDMFGESVGFYFAFLQSYFRFLLFPAAFGFSCWLLLGSFSTIYTIVNCLWGIVFIEYWKRQEEDLSCRWQTKGVSVVRHKRKQFKPEREVQDNITGEIRGVFPATTRLKRQLLQIPFALVSTVALGAIIATCFAIEIFISEIYTGPLKSYLVFIPTILLSALIPTMSGVLVSVATRLNDYENYETQTAYDTALTQKIFVINFITSYLPIFLTAFVYIPFASLIVPYLDVFHLTVRPFVSKEDATTARATFTINPDRLRKQVIYFTVTAQLVGFAMETIIPFAKQKFARQYKEYKKKRNGRVNSGLESDDNDAPKSSYDDHDDEKEFLTRVRKEADLDDYNVTDDLREMCIQFGYLALFSPVWPLVPVSFLINNWVELRSDFFKIIVECKRPSPIRADTIGPWLDTLGFLSWVGSITSAALVYMFNTSTNGPRGEPSAIKGWALLLTIFCAEHLYLIVRYVVQAMMVKFEPHNVRREKSERYMIRKRYLESTLGARSSDDEEEIPAKDESMEVSDITRKTLEDDARAWSSHGTDAEERFWMRQKGWRESAKVGSSIIKSQAADADKKKQQ</sequence>
<name>A0ABR4FRY4_9EURO</name>
<evidence type="ECO:0000256" key="4">
    <source>
        <dbReference type="ARBA" id="ARBA00023136"/>
    </source>
</evidence>
<evidence type="ECO:0000313" key="10">
    <source>
        <dbReference type="Proteomes" id="UP001610563"/>
    </source>
</evidence>
<evidence type="ECO:0000256" key="6">
    <source>
        <dbReference type="SAM" id="Phobius"/>
    </source>
</evidence>
<feature type="transmembrane region" description="Helical" evidence="6">
    <location>
        <begin position="177"/>
        <end position="197"/>
    </location>
</feature>
<keyword evidence="2 6" id="KW-0812">Transmembrane</keyword>
<organism evidence="9 10">
    <name type="scientific">Aspergillus keveii</name>
    <dbReference type="NCBI Taxonomy" id="714993"/>
    <lineage>
        <taxon>Eukaryota</taxon>
        <taxon>Fungi</taxon>
        <taxon>Dikarya</taxon>
        <taxon>Ascomycota</taxon>
        <taxon>Pezizomycotina</taxon>
        <taxon>Eurotiomycetes</taxon>
        <taxon>Eurotiomycetidae</taxon>
        <taxon>Eurotiales</taxon>
        <taxon>Aspergillaceae</taxon>
        <taxon>Aspergillus</taxon>
        <taxon>Aspergillus subgen. Nidulantes</taxon>
    </lineage>
</organism>
<comment type="caution">
    <text evidence="9">The sequence shown here is derived from an EMBL/GenBank/DDBJ whole genome shotgun (WGS) entry which is preliminary data.</text>
</comment>
<dbReference type="Pfam" id="PF04547">
    <property type="entry name" value="Anoctamin"/>
    <property type="match status" value="1"/>
</dbReference>
<reference evidence="9 10" key="1">
    <citation type="submission" date="2024-07" db="EMBL/GenBank/DDBJ databases">
        <title>Section-level genome sequencing and comparative genomics of Aspergillus sections Usti and Cavernicolus.</title>
        <authorList>
            <consortium name="Lawrence Berkeley National Laboratory"/>
            <person name="Nybo J.L."/>
            <person name="Vesth T.C."/>
            <person name="Theobald S."/>
            <person name="Frisvad J.C."/>
            <person name="Larsen T.O."/>
            <person name="Kjaerboelling I."/>
            <person name="Rothschild-Mancinelli K."/>
            <person name="Lyhne E.K."/>
            <person name="Kogle M.E."/>
            <person name="Barry K."/>
            <person name="Clum A."/>
            <person name="Na H."/>
            <person name="Ledsgaard L."/>
            <person name="Lin J."/>
            <person name="Lipzen A."/>
            <person name="Kuo A."/>
            <person name="Riley R."/>
            <person name="Mondo S."/>
            <person name="Labutti K."/>
            <person name="Haridas S."/>
            <person name="Pangalinan J."/>
            <person name="Salamov A.A."/>
            <person name="Simmons B.A."/>
            <person name="Magnuson J.K."/>
            <person name="Chen J."/>
            <person name="Drula E."/>
            <person name="Henrissat B."/>
            <person name="Wiebenga A."/>
            <person name="Lubbers R.J."/>
            <person name="Gomes A.C."/>
            <person name="Makela M.R."/>
            <person name="Stajich J."/>
            <person name="Grigoriev I.V."/>
            <person name="Mortensen U.H."/>
            <person name="De Vries R.P."/>
            <person name="Baker S.E."/>
            <person name="Andersen M.R."/>
        </authorList>
    </citation>
    <scope>NUCLEOTIDE SEQUENCE [LARGE SCALE GENOMIC DNA]</scope>
    <source>
        <strain evidence="9 10">CBS 209.92</strain>
    </source>
</reference>
<feature type="transmembrane region" description="Helical" evidence="6">
    <location>
        <begin position="367"/>
        <end position="396"/>
    </location>
</feature>
<evidence type="ECO:0000256" key="2">
    <source>
        <dbReference type="ARBA" id="ARBA00022692"/>
    </source>
</evidence>
<feature type="region of interest" description="Disordered" evidence="5">
    <location>
        <begin position="467"/>
        <end position="491"/>
    </location>
</feature>
<feature type="transmembrane region" description="Helical" evidence="6">
    <location>
        <begin position="430"/>
        <end position="451"/>
    </location>
</feature>
<dbReference type="Proteomes" id="UP001610563">
    <property type="component" value="Unassembled WGS sequence"/>
</dbReference>
<feature type="domain" description="Anoctamin transmembrane" evidence="7">
    <location>
        <begin position="169"/>
        <end position="648"/>
    </location>
</feature>
<feature type="compositionally biased region" description="Basic and acidic residues" evidence="5">
    <location>
        <begin position="672"/>
        <end position="684"/>
    </location>
</feature>
<gene>
    <name evidence="9" type="ORF">BJX66DRAFT_313756</name>
</gene>
<feature type="region of interest" description="Disordered" evidence="5">
    <location>
        <begin position="664"/>
        <end position="684"/>
    </location>
</feature>
<comment type="subcellular location">
    <subcellularLocation>
        <location evidence="1">Membrane</location>
        <topology evidence="1">Multi-pass membrane protein</topology>
    </subcellularLocation>
</comment>
<evidence type="ECO:0000256" key="1">
    <source>
        <dbReference type="ARBA" id="ARBA00004141"/>
    </source>
</evidence>
<feature type="transmembrane region" description="Helical" evidence="6">
    <location>
        <begin position="286"/>
        <end position="308"/>
    </location>
</feature>
<feature type="transmembrane region" description="Helical" evidence="6">
    <location>
        <begin position="610"/>
        <end position="630"/>
    </location>
</feature>